<dbReference type="AlphaFoldDB" id="A0A0L0T8R5"/>
<gene>
    <name evidence="2" type="ORF">AMAG_15809</name>
</gene>
<proteinExistence type="predicted"/>
<reference evidence="2 3" key="1">
    <citation type="submission" date="2009-11" db="EMBL/GenBank/DDBJ databases">
        <title>Annotation of Allomyces macrogynus ATCC 38327.</title>
        <authorList>
            <consortium name="The Broad Institute Genome Sequencing Platform"/>
            <person name="Russ C."/>
            <person name="Cuomo C."/>
            <person name="Burger G."/>
            <person name="Gray M.W."/>
            <person name="Holland P.W.H."/>
            <person name="King N."/>
            <person name="Lang F.B.F."/>
            <person name="Roger A.J."/>
            <person name="Ruiz-Trillo I."/>
            <person name="Young S.K."/>
            <person name="Zeng Q."/>
            <person name="Gargeya S."/>
            <person name="Fitzgerald M."/>
            <person name="Haas B."/>
            <person name="Abouelleil A."/>
            <person name="Alvarado L."/>
            <person name="Arachchi H.M."/>
            <person name="Berlin A."/>
            <person name="Chapman S.B."/>
            <person name="Gearin G."/>
            <person name="Goldberg J."/>
            <person name="Griggs A."/>
            <person name="Gujja S."/>
            <person name="Hansen M."/>
            <person name="Heiman D."/>
            <person name="Howarth C."/>
            <person name="Larimer J."/>
            <person name="Lui A."/>
            <person name="MacDonald P.J.P."/>
            <person name="McCowen C."/>
            <person name="Montmayeur A."/>
            <person name="Murphy C."/>
            <person name="Neiman D."/>
            <person name="Pearson M."/>
            <person name="Priest M."/>
            <person name="Roberts A."/>
            <person name="Saif S."/>
            <person name="Shea T."/>
            <person name="Sisk P."/>
            <person name="Stolte C."/>
            <person name="Sykes S."/>
            <person name="Wortman J."/>
            <person name="Nusbaum C."/>
            <person name="Birren B."/>
        </authorList>
    </citation>
    <scope>NUCLEOTIDE SEQUENCE [LARGE SCALE GENOMIC DNA]</scope>
    <source>
        <strain evidence="2 3">ATCC 38327</strain>
    </source>
</reference>
<evidence type="ECO:0000313" key="2">
    <source>
        <dbReference type="EMBL" id="KNE71142.1"/>
    </source>
</evidence>
<reference evidence="3" key="2">
    <citation type="submission" date="2009-11" db="EMBL/GenBank/DDBJ databases">
        <title>The Genome Sequence of Allomyces macrogynus strain ATCC 38327.</title>
        <authorList>
            <consortium name="The Broad Institute Genome Sequencing Platform"/>
            <person name="Russ C."/>
            <person name="Cuomo C."/>
            <person name="Shea T."/>
            <person name="Young S.K."/>
            <person name="Zeng Q."/>
            <person name="Koehrsen M."/>
            <person name="Haas B."/>
            <person name="Borodovsky M."/>
            <person name="Guigo R."/>
            <person name="Alvarado L."/>
            <person name="Berlin A."/>
            <person name="Borenstein D."/>
            <person name="Chen Z."/>
            <person name="Engels R."/>
            <person name="Freedman E."/>
            <person name="Gellesch M."/>
            <person name="Goldberg J."/>
            <person name="Griggs A."/>
            <person name="Gujja S."/>
            <person name="Heiman D."/>
            <person name="Hepburn T."/>
            <person name="Howarth C."/>
            <person name="Jen D."/>
            <person name="Larson L."/>
            <person name="Lewis B."/>
            <person name="Mehta T."/>
            <person name="Park D."/>
            <person name="Pearson M."/>
            <person name="Roberts A."/>
            <person name="Saif S."/>
            <person name="Shenoy N."/>
            <person name="Sisk P."/>
            <person name="Stolte C."/>
            <person name="Sykes S."/>
            <person name="Walk T."/>
            <person name="White J."/>
            <person name="Yandava C."/>
            <person name="Burger G."/>
            <person name="Gray M.W."/>
            <person name="Holland P.W.H."/>
            <person name="King N."/>
            <person name="Lang F.B.F."/>
            <person name="Roger A.J."/>
            <person name="Ruiz-Trillo I."/>
            <person name="Lander E."/>
            <person name="Nusbaum C."/>
        </authorList>
    </citation>
    <scope>NUCLEOTIDE SEQUENCE [LARGE SCALE GENOMIC DNA]</scope>
    <source>
        <strain evidence="3">ATCC 38327</strain>
    </source>
</reference>
<protein>
    <recommendedName>
        <fullName evidence="4">Protein kinase domain-containing protein</fullName>
    </recommendedName>
</protein>
<feature type="region of interest" description="Disordered" evidence="1">
    <location>
        <begin position="107"/>
        <end position="145"/>
    </location>
</feature>
<evidence type="ECO:0008006" key="4">
    <source>
        <dbReference type="Google" id="ProtNLM"/>
    </source>
</evidence>
<dbReference type="EMBL" id="GG745370">
    <property type="protein sequence ID" value="KNE71142.1"/>
    <property type="molecule type" value="Genomic_DNA"/>
</dbReference>
<evidence type="ECO:0000313" key="3">
    <source>
        <dbReference type="Proteomes" id="UP000054350"/>
    </source>
</evidence>
<sequence length="145" mass="15884">MTNAYDASVDVVTLGITLTELLTDAILYPMDEPYETVVHEFATLRVLNRICARFAQSLKYIPSALQGLITDAVHGKLHTVDPIIEHLERSLKAMAFAHGVEKRAFEHMAEDTGTPARSRPVGAGGESPCDRQRRKGRARGGLVKG</sequence>
<name>A0A0L0T8R5_ALLM3</name>
<organism evidence="2 3">
    <name type="scientific">Allomyces macrogynus (strain ATCC 38327)</name>
    <name type="common">Allomyces javanicus var. macrogynus</name>
    <dbReference type="NCBI Taxonomy" id="578462"/>
    <lineage>
        <taxon>Eukaryota</taxon>
        <taxon>Fungi</taxon>
        <taxon>Fungi incertae sedis</taxon>
        <taxon>Blastocladiomycota</taxon>
        <taxon>Blastocladiomycetes</taxon>
        <taxon>Blastocladiales</taxon>
        <taxon>Blastocladiaceae</taxon>
        <taxon>Allomyces</taxon>
    </lineage>
</organism>
<dbReference type="Proteomes" id="UP000054350">
    <property type="component" value="Unassembled WGS sequence"/>
</dbReference>
<evidence type="ECO:0000256" key="1">
    <source>
        <dbReference type="SAM" id="MobiDB-lite"/>
    </source>
</evidence>
<dbReference type="VEuPathDB" id="FungiDB:AMAG_15809"/>
<keyword evidence="3" id="KW-1185">Reference proteome</keyword>
<accession>A0A0L0T8R5</accession>